<evidence type="ECO:0000256" key="5">
    <source>
        <dbReference type="ARBA" id="ARBA00022980"/>
    </source>
</evidence>
<feature type="region of interest" description="Disordered" evidence="8">
    <location>
        <begin position="1"/>
        <end position="23"/>
    </location>
</feature>
<dbReference type="PANTHER" id="PTHR10744">
    <property type="entry name" value="40S RIBOSOMAL PROTEIN S11 FAMILY MEMBER"/>
    <property type="match status" value="1"/>
</dbReference>
<evidence type="ECO:0000256" key="7">
    <source>
        <dbReference type="ARBA" id="ARBA00035251"/>
    </source>
</evidence>
<keyword evidence="3" id="KW-0699">rRNA-binding</keyword>
<comment type="function">
    <text evidence="1">One of the primary rRNA binding proteins, it binds specifically to the 5'-end of 16S ribosomal RNA.</text>
</comment>
<dbReference type="PRINTS" id="PR00973">
    <property type="entry name" value="RIBOSOMALS17"/>
</dbReference>
<dbReference type="Gene3D" id="2.40.50.140">
    <property type="entry name" value="Nucleic acid-binding proteins"/>
    <property type="match status" value="1"/>
</dbReference>
<dbReference type="CDD" id="cd00364">
    <property type="entry name" value="Ribosomal_uS17"/>
    <property type="match status" value="1"/>
</dbReference>
<evidence type="ECO:0000313" key="9">
    <source>
        <dbReference type="EMBL" id="KAF5836017.1"/>
    </source>
</evidence>
<dbReference type="Proteomes" id="UP000815325">
    <property type="component" value="Unassembled WGS sequence"/>
</dbReference>
<evidence type="ECO:0000313" key="10">
    <source>
        <dbReference type="Proteomes" id="UP000815325"/>
    </source>
</evidence>
<dbReference type="InterPro" id="IPR000266">
    <property type="entry name" value="Ribosomal_uS17"/>
</dbReference>
<evidence type="ECO:0000256" key="1">
    <source>
        <dbReference type="ARBA" id="ARBA00002932"/>
    </source>
</evidence>
<evidence type="ECO:0000256" key="6">
    <source>
        <dbReference type="ARBA" id="ARBA00023274"/>
    </source>
</evidence>
<keyword evidence="5 9" id="KW-0689">Ribosomal protein</keyword>
<evidence type="ECO:0000256" key="3">
    <source>
        <dbReference type="ARBA" id="ARBA00022730"/>
    </source>
</evidence>
<dbReference type="Pfam" id="PF00366">
    <property type="entry name" value="Ribosomal_S17"/>
    <property type="match status" value="1"/>
</dbReference>
<comment type="similarity">
    <text evidence="2">Belongs to the universal ribosomal protein uS17 family.</text>
</comment>
<keyword evidence="10" id="KW-1185">Reference proteome</keyword>
<proteinExistence type="inferred from homology"/>
<dbReference type="HAMAP" id="MF_01345_B">
    <property type="entry name" value="Ribosomal_uS17_B"/>
    <property type="match status" value="1"/>
</dbReference>
<comment type="caution">
    <text evidence="9">The sequence shown here is derived from an EMBL/GenBank/DDBJ whole genome shotgun (WGS) entry which is preliminary data.</text>
</comment>
<dbReference type="NCBIfam" id="NF004123">
    <property type="entry name" value="PRK05610.1"/>
    <property type="match status" value="1"/>
</dbReference>
<accession>A0ABQ7GN57</accession>
<dbReference type="PANTHER" id="PTHR10744:SF1">
    <property type="entry name" value="SMALL RIBOSOMAL SUBUNIT PROTEIN US17M"/>
    <property type="match status" value="1"/>
</dbReference>
<dbReference type="GO" id="GO:0005840">
    <property type="term" value="C:ribosome"/>
    <property type="evidence" value="ECO:0007669"/>
    <property type="project" value="UniProtKB-KW"/>
</dbReference>
<name>A0ABQ7GN57_DUNSA</name>
<evidence type="ECO:0000256" key="2">
    <source>
        <dbReference type="ARBA" id="ARBA00010254"/>
    </source>
</evidence>
<gene>
    <name evidence="9" type="ORF">DUNSADRAFT_6538</name>
</gene>
<dbReference type="EMBL" id="MU069678">
    <property type="protein sequence ID" value="KAF5836017.1"/>
    <property type="molecule type" value="Genomic_DNA"/>
</dbReference>
<evidence type="ECO:0000256" key="4">
    <source>
        <dbReference type="ARBA" id="ARBA00022884"/>
    </source>
</evidence>
<keyword evidence="4" id="KW-0694">RNA-binding</keyword>
<reference evidence="9" key="1">
    <citation type="submission" date="2017-08" db="EMBL/GenBank/DDBJ databases">
        <authorList>
            <person name="Polle J.E."/>
            <person name="Barry K."/>
            <person name="Cushman J."/>
            <person name="Schmutz J."/>
            <person name="Tran D."/>
            <person name="Hathwaick L.T."/>
            <person name="Yim W.C."/>
            <person name="Jenkins J."/>
            <person name="Mckie-Krisberg Z.M."/>
            <person name="Prochnik S."/>
            <person name="Lindquist E."/>
            <person name="Dockter R.B."/>
            <person name="Adam C."/>
            <person name="Molina H."/>
            <person name="Bunkerborg J."/>
            <person name="Jin E."/>
            <person name="Buchheim M."/>
            <person name="Magnuson J."/>
        </authorList>
    </citation>
    <scope>NUCLEOTIDE SEQUENCE</scope>
    <source>
        <strain evidence="9">CCAP 19/18</strain>
    </source>
</reference>
<evidence type="ECO:0000256" key="8">
    <source>
        <dbReference type="SAM" id="MobiDB-lite"/>
    </source>
</evidence>
<sequence length="117" mass="12971">MQGAVMQRSSAFAGSSLRPSGLGRQCGMSRAPVVSVHAVQDLKGYVVSTSNNKTAVVNVERLAPHSKYFKRIRTTKRYTVQDEENKGKLGDYVRLEGCRPLSKTKRFVLAEVLREAN</sequence>
<dbReference type="InterPro" id="IPR012340">
    <property type="entry name" value="NA-bd_OB-fold"/>
</dbReference>
<protein>
    <recommendedName>
        <fullName evidence="7">Small ribosomal subunit protein uS17c</fullName>
    </recommendedName>
</protein>
<keyword evidence="6" id="KW-0687">Ribonucleoprotein</keyword>
<dbReference type="SUPFAM" id="SSF50249">
    <property type="entry name" value="Nucleic acid-binding proteins"/>
    <property type="match status" value="1"/>
</dbReference>
<dbReference type="InterPro" id="IPR019984">
    <property type="entry name" value="Ribosomal_uS17_bact/chlr"/>
</dbReference>
<organism evidence="9 10">
    <name type="scientific">Dunaliella salina</name>
    <name type="common">Green alga</name>
    <name type="synonym">Protococcus salinus</name>
    <dbReference type="NCBI Taxonomy" id="3046"/>
    <lineage>
        <taxon>Eukaryota</taxon>
        <taxon>Viridiplantae</taxon>
        <taxon>Chlorophyta</taxon>
        <taxon>core chlorophytes</taxon>
        <taxon>Chlorophyceae</taxon>
        <taxon>CS clade</taxon>
        <taxon>Chlamydomonadales</taxon>
        <taxon>Dunaliellaceae</taxon>
        <taxon>Dunaliella</taxon>
    </lineage>
</organism>